<evidence type="ECO:0000313" key="2">
    <source>
        <dbReference type="EMBL" id="MFM9414341.1"/>
    </source>
</evidence>
<comment type="caution">
    <text evidence="2">The sequence shown here is derived from an EMBL/GenBank/DDBJ whole genome shotgun (WGS) entry which is preliminary data.</text>
</comment>
<dbReference type="RefSeq" id="WP_408977955.1">
    <property type="nucleotide sequence ID" value="NZ_JBJUVG010000014.1"/>
</dbReference>
<dbReference type="InterPro" id="IPR016732">
    <property type="entry name" value="UCP018688"/>
</dbReference>
<reference evidence="2 3" key="1">
    <citation type="journal article" date="2016" name="Int. J. Syst. Evol. Microbiol.">
        <title>Peptococcus simiae sp. nov., isolated from rhesus macaque faeces and emended description of the genus Peptococcus.</title>
        <authorList>
            <person name="Shkoporov A.N."/>
            <person name="Efimov B.A."/>
            <person name="Kondova I."/>
            <person name="Ouwerling B."/>
            <person name="Chaplin A.V."/>
            <person name="Shcherbakova V.A."/>
            <person name="Langermans J.A.M."/>
        </authorList>
    </citation>
    <scope>NUCLEOTIDE SEQUENCE [LARGE SCALE GENOMIC DNA]</scope>
    <source>
        <strain evidence="2 3">M108</strain>
    </source>
</reference>
<dbReference type="Pfam" id="PF09924">
    <property type="entry name" value="LPG_synthase_C"/>
    <property type="match status" value="1"/>
</dbReference>
<dbReference type="PANTHER" id="PTHR41373">
    <property type="entry name" value="DUF2156 DOMAIN-CONTAINING PROTEIN"/>
    <property type="match status" value="1"/>
</dbReference>
<feature type="domain" description="Phosphatidylglycerol lysyltransferase C-terminal" evidence="1">
    <location>
        <begin position="23"/>
        <end position="292"/>
    </location>
</feature>
<dbReference type="Proteomes" id="UP001631949">
    <property type="component" value="Unassembled WGS sequence"/>
</dbReference>
<dbReference type="EMBL" id="JBJUVG010000014">
    <property type="protein sequence ID" value="MFM9414341.1"/>
    <property type="molecule type" value="Genomic_DNA"/>
</dbReference>
<keyword evidence="3" id="KW-1185">Reference proteome</keyword>
<dbReference type="Gene3D" id="3.40.630.30">
    <property type="match status" value="1"/>
</dbReference>
<dbReference type="InterPro" id="IPR024320">
    <property type="entry name" value="LPG_synthase_C"/>
</dbReference>
<proteinExistence type="predicted"/>
<organism evidence="2 3">
    <name type="scientific">Peptococcus simiae</name>
    <dbReference type="NCBI Taxonomy" id="1643805"/>
    <lineage>
        <taxon>Bacteria</taxon>
        <taxon>Bacillati</taxon>
        <taxon>Bacillota</taxon>
        <taxon>Clostridia</taxon>
        <taxon>Eubacteriales</taxon>
        <taxon>Peptococcaceae</taxon>
        <taxon>Peptococcus</taxon>
    </lineage>
</organism>
<sequence>MLGFKQIELSDKDILDNFFIQTQNQISDTTFTNLYMWRRCYAVRWAVVEGHLVVQPNAWESSWILPPYGYTEDDASFKDAVETLAESFHDDGKDFVIRGITDAEKERMEALWPAQFTFEEERDIADYIYNGEDLRQLKGRKYSKKRNHLNAFLREYPDYGFAELTKEDVPEALEFLEYWYGEQNRNGNLSDSLLCEREAIYDALMAIDELAYSGGYIRINGKMVALTMGERVNENTVVIHIEKAFADYRGLYGAINKDYLNHFWPDIEYVNREEDMGLEGLRHAKESYYPAYLLMKHKAVWKND</sequence>
<dbReference type="SUPFAM" id="SSF55729">
    <property type="entry name" value="Acyl-CoA N-acyltransferases (Nat)"/>
    <property type="match status" value="2"/>
</dbReference>
<dbReference type="InterPro" id="IPR016181">
    <property type="entry name" value="Acyl_CoA_acyltransferase"/>
</dbReference>
<dbReference type="PANTHER" id="PTHR41373:SF1">
    <property type="entry name" value="PHOSPHATIDYLGLYCEROL LYSYLTRANSFERASE C-TERMINAL DOMAIN-CONTAINING PROTEIN"/>
    <property type="match status" value="1"/>
</dbReference>
<accession>A0ABW9H317</accession>
<gene>
    <name evidence="2" type="ORF">ACKQTC_08170</name>
</gene>
<evidence type="ECO:0000259" key="1">
    <source>
        <dbReference type="Pfam" id="PF09924"/>
    </source>
</evidence>
<name>A0ABW9H317_9FIRM</name>
<protein>
    <submittedName>
        <fullName evidence="2">DUF2156 domain-containing protein</fullName>
    </submittedName>
</protein>
<evidence type="ECO:0000313" key="3">
    <source>
        <dbReference type="Proteomes" id="UP001631949"/>
    </source>
</evidence>
<dbReference type="PIRSF" id="PIRSF018688">
    <property type="entry name" value="UCP018688"/>
    <property type="match status" value="1"/>
</dbReference>